<reference evidence="4" key="2">
    <citation type="submission" date="2020-02" db="EMBL/GenBank/DDBJ databases">
        <authorList>
            <person name="Matsumoto Y."/>
            <person name="Motooka D."/>
            <person name="Nakamura S."/>
        </authorList>
    </citation>
    <scope>NUCLEOTIDE SEQUENCE</scope>
    <source>
        <strain evidence="4">JCM 13671</strain>
    </source>
</reference>
<dbReference type="InterPro" id="IPR001647">
    <property type="entry name" value="HTH_TetR"/>
</dbReference>
<sequence>MSPGDPPTFPTARRGALFDQLLALFLDQGFVHLTLDDIAARLHCSKSTLYTLARSKDDLVRAVTVHFFRAATEDVECAVIPGAPARERIASYLAAVGRALGAASPQFMADLNGFAPAREVYETNTRIASRRVQQLIADGVAAGEFRDVHAAFAAELAATMMVSIQQGRVHEHTGLDDAAAYRELAAILTAGINA</sequence>
<evidence type="ECO:0000313" key="4">
    <source>
        <dbReference type="EMBL" id="BBZ33724.1"/>
    </source>
</evidence>
<dbReference type="OrthoDB" id="5181477at2"/>
<gene>
    <name evidence="4" type="ORF">MCNF_23290</name>
</gene>
<keyword evidence="5" id="KW-1185">Reference proteome</keyword>
<dbReference type="SUPFAM" id="SSF46689">
    <property type="entry name" value="Homeodomain-like"/>
    <property type="match status" value="1"/>
</dbReference>
<dbReference type="Gene3D" id="1.10.10.60">
    <property type="entry name" value="Homeodomain-like"/>
    <property type="match status" value="1"/>
</dbReference>
<evidence type="ECO:0000256" key="3">
    <source>
        <dbReference type="ARBA" id="ARBA00023163"/>
    </source>
</evidence>
<dbReference type="GO" id="GO:0000976">
    <property type="term" value="F:transcription cis-regulatory region binding"/>
    <property type="evidence" value="ECO:0007669"/>
    <property type="project" value="TreeGrafter"/>
</dbReference>
<dbReference type="InterPro" id="IPR036271">
    <property type="entry name" value="Tet_transcr_reg_TetR-rel_C_sf"/>
</dbReference>
<reference evidence="4" key="1">
    <citation type="journal article" date="2019" name="Emerg. Microbes Infect.">
        <title>Comprehensive subspecies identification of 175 nontuberculous mycobacteria species based on 7547 genomic profiles.</title>
        <authorList>
            <person name="Matsumoto Y."/>
            <person name="Kinjo T."/>
            <person name="Motooka D."/>
            <person name="Nabeya D."/>
            <person name="Jung N."/>
            <person name="Uechi K."/>
            <person name="Horii T."/>
            <person name="Iida T."/>
            <person name="Fujita J."/>
            <person name="Nakamura S."/>
        </authorList>
    </citation>
    <scope>NUCLEOTIDE SEQUENCE [LARGE SCALE GENOMIC DNA]</scope>
    <source>
        <strain evidence="4">JCM 13671</strain>
    </source>
</reference>
<evidence type="ECO:0000256" key="1">
    <source>
        <dbReference type="ARBA" id="ARBA00023015"/>
    </source>
</evidence>
<dbReference type="Gene3D" id="1.10.357.10">
    <property type="entry name" value="Tetracycline Repressor, domain 2"/>
    <property type="match status" value="1"/>
</dbReference>
<dbReference type="GO" id="GO:0003700">
    <property type="term" value="F:DNA-binding transcription factor activity"/>
    <property type="evidence" value="ECO:0007669"/>
    <property type="project" value="TreeGrafter"/>
</dbReference>
<evidence type="ECO:0000256" key="2">
    <source>
        <dbReference type="ARBA" id="ARBA00023125"/>
    </source>
</evidence>
<name>A0A7I7XX70_9MYCO</name>
<dbReference type="PANTHER" id="PTHR30055">
    <property type="entry name" value="HTH-TYPE TRANSCRIPTIONAL REGULATOR RUTR"/>
    <property type="match status" value="1"/>
</dbReference>
<dbReference type="PROSITE" id="PS50977">
    <property type="entry name" value="HTH_TETR_2"/>
    <property type="match status" value="1"/>
</dbReference>
<dbReference type="AlphaFoldDB" id="A0A7I7XX70"/>
<dbReference type="EMBL" id="AP022612">
    <property type="protein sequence ID" value="BBZ33724.1"/>
    <property type="molecule type" value="Genomic_DNA"/>
</dbReference>
<accession>A0A7I7XX70</accession>
<keyword evidence="2" id="KW-0238">DNA-binding</keyword>
<proteinExistence type="predicted"/>
<dbReference type="InterPro" id="IPR050109">
    <property type="entry name" value="HTH-type_TetR-like_transc_reg"/>
</dbReference>
<protein>
    <submittedName>
        <fullName evidence="4">TetR family transcriptional regulator</fullName>
    </submittedName>
</protein>
<keyword evidence="3" id="KW-0804">Transcription</keyword>
<organism evidence="4 5">
    <name type="scientific">Mycolicibacterium confluentis</name>
    <dbReference type="NCBI Taxonomy" id="28047"/>
    <lineage>
        <taxon>Bacteria</taxon>
        <taxon>Bacillati</taxon>
        <taxon>Actinomycetota</taxon>
        <taxon>Actinomycetes</taxon>
        <taxon>Mycobacteriales</taxon>
        <taxon>Mycobacteriaceae</taxon>
        <taxon>Mycolicibacterium</taxon>
    </lineage>
</organism>
<dbReference type="SUPFAM" id="SSF48498">
    <property type="entry name" value="Tetracyclin repressor-like, C-terminal domain"/>
    <property type="match status" value="1"/>
</dbReference>
<evidence type="ECO:0000313" key="5">
    <source>
        <dbReference type="Proteomes" id="UP000466931"/>
    </source>
</evidence>
<dbReference type="PANTHER" id="PTHR30055:SF234">
    <property type="entry name" value="HTH-TYPE TRANSCRIPTIONAL REGULATOR BETI"/>
    <property type="match status" value="1"/>
</dbReference>
<dbReference type="RefSeq" id="WP_085151077.1">
    <property type="nucleotide sequence ID" value="NZ_AP022612.1"/>
</dbReference>
<dbReference type="Proteomes" id="UP000466931">
    <property type="component" value="Chromosome"/>
</dbReference>
<dbReference type="Pfam" id="PF00440">
    <property type="entry name" value="TetR_N"/>
    <property type="match status" value="1"/>
</dbReference>
<keyword evidence="1" id="KW-0805">Transcription regulation</keyword>
<dbReference type="InterPro" id="IPR009057">
    <property type="entry name" value="Homeodomain-like_sf"/>
</dbReference>